<evidence type="ECO:0000256" key="1">
    <source>
        <dbReference type="ARBA" id="ARBA00022679"/>
    </source>
</evidence>
<protein>
    <submittedName>
        <fullName evidence="10">Uncharacterized protein K02A2.6-like</fullName>
    </submittedName>
</protein>
<keyword evidence="9" id="KW-1185">Reference proteome</keyword>
<keyword evidence="4" id="KW-0255">Endonuclease</keyword>
<keyword evidence="6" id="KW-0695">RNA-directed DNA polymerase</keyword>
<evidence type="ECO:0000256" key="3">
    <source>
        <dbReference type="ARBA" id="ARBA00022722"/>
    </source>
</evidence>
<dbReference type="GO" id="GO:0006508">
    <property type="term" value="P:proteolysis"/>
    <property type="evidence" value="ECO:0007669"/>
    <property type="project" value="InterPro"/>
</dbReference>
<evidence type="ECO:0000256" key="6">
    <source>
        <dbReference type="ARBA" id="ARBA00022918"/>
    </source>
</evidence>
<keyword evidence="5" id="KW-0378">Hydrolase</keyword>
<dbReference type="InterPro" id="IPR012337">
    <property type="entry name" value="RNaseH-like_sf"/>
</dbReference>
<dbReference type="SUPFAM" id="SSF53098">
    <property type="entry name" value="Ribonuclease H-like"/>
    <property type="match status" value="1"/>
</dbReference>
<name>A0A9C6XSA1_FRAOC</name>
<organism evidence="9 10">
    <name type="scientific">Frankliniella occidentalis</name>
    <name type="common">Western flower thrips</name>
    <name type="synonym">Euthrips occidentalis</name>
    <dbReference type="NCBI Taxonomy" id="133901"/>
    <lineage>
        <taxon>Eukaryota</taxon>
        <taxon>Metazoa</taxon>
        <taxon>Ecdysozoa</taxon>
        <taxon>Arthropoda</taxon>
        <taxon>Hexapoda</taxon>
        <taxon>Insecta</taxon>
        <taxon>Pterygota</taxon>
        <taxon>Neoptera</taxon>
        <taxon>Paraneoptera</taxon>
        <taxon>Thysanoptera</taxon>
        <taxon>Terebrantia</taxon>
        <taxon>Thripoidea</taxon>
        <taxon>Thripidae</taxon>
        <taxon>Frankliniella</taxon>
    </lineage>
</organism>
<dbReference type="Gene3D" id="3.30.420.10">
    <property type="entry name" value="Ribonuclease H-like superfamily/Ribonuclease H"/>
    <property type="match status" value="1"/>
</dbReference>
<dbReference type="GO" id="GO:0015074">
    <property type="term" value="P:DNA integration"/>
    <property type="evidence" value="ECO:0007669"/>
    <property type="project" value="InterPro"/>
</dbReference>
<keyword evidence="1" id="KW-0808">Transferase</keyword>
<dbReference type="Pfam" id="PF00665">
    <property type="entry name" value="rve"/>
    <property type="match status" value="1"/>
</dbReference>
<evidence type="ECO:0000313" key="9">
    <source>
        <dbReference type="Proteomes" id="UP000504606"/>
    </source>
</evidence>
<dbReference type="GO" id="GO:0004190">
    <property type="term" value="F:aspartic-type endopeptidase activity"/>
    <property type="evidence" value="ECO:0007669"/>
    <property type="project" value="InterPro"/>
</dbReference>
<sequence length="412" mass="45606">MEIRLSCKDDDRMYVDLSIYQRKFLALLDSGASKSVIGGKGWDVLKNVQIRLQPSPIKYARVANGAVTEIIGTFLIVNDPFSKWIEVSLPRSQTEAKDVILLLKIMFATFGPPLAVVSDNGPPFQSVEFANFCAEKNIVLLHSPKYHAPSNGSAEKGVDTAKKVLKKLIDDNATKTDIVLAVLTFLETYRNTPSTVTGLTPAELVFSFKPRTGLNSLNPRNSDLTKVNVPAFVVGERVRYRSKKGDKVYEGIVEKVLGKTTYYVRTDDAVHLVSFNQLNRCVPIIAQGEKQVPNNSSDPDYKAHYEQLLLLQYKNAPKYNQPVIPNPSPTRNVNPESLSVPISVQSPAVDPAVTPSEENLRVPDENNNGLTTPASDLSVPRRSSRVVRPPKFITENYVNLCGKVDVYPCTCE</sequence>
<dbReference type="AlphaFoldDB" id="A0A9C6XSA1"/>
<reference evidence="10" key="1">
    <citation type="submission" date="2025-08" db="UniProtKB">
        <authorList>
            <consortium name="RefSeq"/>
        </authorList>
    </citation>
    <scope>IDENTIFICATION</scope>
    <source>
        <tissue evidence="10">Whole organism</tissue>
    </source>
</reference>
<dbReference type="PROSITE" id="PS50994">
    <property type="entry name" value="INTEGRASE"/>
    <property type="match status" value="1"/>
</dbReference>
<accession>A0A9C6XSA1</accession>
<dbReference type="RefSeq" id="XP_052129223.1">
    <property type="nucleotide sequence ID" value="XM_052273263.1"/>
</dbReference>
<evidence type="ECO:0000259" key="8">
    <source>
        <dbReference type="PROSITE" id="PS50994"/>
    </source>
</evidence>
<keyword evidence="2" id="KW-0548">Nucleotidyltransferase</keyword>
<feature type="domain" description="Integrase catalytic" evidence="8">
    <location>
        <begin position="50"/>
        <end position="209"/>
    </location>
</feature>
<dbReference type="GO" id="GO:0003964">
    <property type="term" value="F:RNA-directed DNA polymerase activity"/>
    <property type="evidence" value="ECO:0007669"/>
    <property type="project" value="UniProtKB-KW"/>
</dbReference>
<dbReference type="KEGG" id="foc:113215217"/>
<evidence type="ECO:0000256" key="4">
    <source>
        <dbReference type="ARBA" id="ARBA00022759"/>
    </source>
</evidence>
<evidence type="ECO:0000256" key="5">
    <source>
        <dbReference type="ARBA" id="ARBA00022801"/>
    </source>
</evidence>
<dbReference type="GeneID" id="113215217"/>
<dbReference type="OrthoDB" id="8065885at2759"/>
<evidence type="ECO:0000256" key="2">
    <source>
        <dbReference type="ARBA" id="ARBA00022695"/>
    </source>
</evidence>
<dbReference type="Proteomes" id="UP000504606">
    <property type="component" value="Unplaced"/>
</dbReference>
<dbReference type="GO" id="GO:0004519">
    <property type="term" value="F:endonuclease activity"/>
    <property type="evidence" value="ECO:0007669"/>
    <property type="project" value="UniProtKB-KW"/>
</dbReference>
<gene>
    <name evidence="10" type="primary">LOC113215217</name>
</gene>
<dbReference type="GO" id="GO:0003676">
    <property type="term" value="F:nucleic acid binding"/>
    <property type="evidence" value="ECO:0007669"/>
    <property type="project" value="InterPro"/>
</dbReference>
<feature type="region of interest" description="Disordered" evidence="7">
    <location>
        <begin position="344"/>
        <end position="382"/>
    </location>
</feature>
<feature type="compositionally biased region" description="Polar residues" evidence="7">
    <location>
        <begin position="365"/>
        <end position="375"/>
    </location>
</feature>
<dbReference type="InterPro" id="IPR036397">
    <property type="entry name" value="RNaseH_sf"/>
</dbReference>
<evidence type="ECO:0000256" key="7">
    <source>
        <dbReference type="SAM" id="MobiDB-lite"/>
    </source>
</evidence>
<evidence type="ECO:0000313" key="10">
    <source>
        <dbReference type="RefSeq" id="XP_052129223.1"/>
    </source>
</evidence>
<dbReference type="InterPro" id="IPR050951">
    <property type="entry name" value="Retrovirus_Pol_polyprotein"/>
</dbReference>
<dbReference type="PANTHER" id="PTHR37984">
    <property type="entry name" value="PROTEIN CBG26694"/>
    <property type="match status" value="1"/>
</dbReference>
<dbReference type="PANTHER" id="PTHR37984:SF5">
    <property type="entry name" value="PROTEIN NYNRIN-LIKE"/>
    <property type="match status" value="1"/>
</dbReference>
<proteinExistence type="predicted"/>
<dbReference type="InterPro" id="IPR001969">
    <property type="entry name" value="Aspartic_peptidase_AS"/>
</dbReference>
<dbReference type="PROSITE" id="PS00141">
    <property type="entry name" value="ASP_PROTEASE"/>
    <property type="match status" value="1"/>
</dbReference>
<keyword evidence="3" id="KW-0540">Nuclease</keyword>
<dbReference type="InterPro" id="IPR001584">
    <property type="entry name" value="Integrase_cat-core"/>
</dbReference>